<dbReference type="STRING" id="1834516.BL253_09590"/>
<feature type="compositionally biased region" description="Basic and acidic residues" evidence="8">
    <location>
        <begin position="915"/>
        <end position="926"/>
    </location>
</feature>
<sequence>MTSPTITSAARAAGGGDVLGATGALDALDELAFDGDPADPDVWTSVTGPAPSRDGTVGAPADMASGDIAGGDPVPGERGDLATELVGQLRGGLVAAHASALRVQAAFADQALALLREAASVPATGTAPAGVPAARQVAAALPSTAARAISPPAEITVATELAPAVPGETGGWLTLPALLRAGWARLAARSAHLASLPPGGVELTRATVRALGPLPAAGERLWLRATTRAAGGLAAATGMGGAGAGLAVEMRIDGPSGPIVQVTDCLLSPATAGVDRPAARGGADGADGAAARHASREPGPYAWTPRWTEPAFKPLARAAVTTLDAAALGRLARGDVAGVLGAAYDQEGANPAIRLGGPWPLAAVTELEPRGGQLGRGLLRAAASPAPPAGVPGADTALWALDAAWQAVSVFALYLGLHLVMADSHLDVALPDPRLVLPEGIGVTDVEIHDAAGLGAAGPAVELELTVTDVDLVPRPWLRGDVALLVGGRPVATVRGMAVAVREAPGVPIAPLAGGEVPGFLGRRGPDGTRALLGELHMAHGARGDLAIALGPEFASSMGRRACRLPGGGLRLVDRFMSVQGRRGELGGGATAVTEYDSPADAWYYTDSATPTMPNVIHMETSLQSALMLGYYLGATLTDPDEQYCLRNLDGTATLLRDVDLAGRTIRQTSTLLSTTVLTGAVLQNFSYELAVDGEPFYAGESLFGFFNDTTLANQNGLDGGDFVPTWLERTRPPAAAARTIDVAARRATGAPLCATGAMALLDEVTVVDGGGDHGRGYLHATRQVRADDWFFSRHFWLDPVMPGSLGIEAVIQAIQEWMVDTGLADGLDEPVFVLPTGLPMSWRYRGQILADDGEMTIEAHIREMLRGPGRVRVVADASVWKPGLRIYGLTDIAAEIRAADARGQGVGDLVPTDGRGERGERGEGA</sequence>
<evidence type="ECO:0000313" key="10">
    <source>
        <dbReference type="Proteomes" id="UP000188929"/>
    </source>
</evidence>
<evidence type="ECO:0000256" key="1">
    <source>
        <dbReference type="ARBA" id="ARBA00005194"/>
    </source>
</evidence>
<feature type="region of interest" description="Disordered" evidence="8">
    <location>
        <begin position="276"/>
        <end position="302"/>
    </location>
</feature>
<keyword evidence="7" id="KW-0456">Lyase</keyword>
<keyword evidence="10" id="KW-1185">Reference proteome</keyword>
<dbReference type="GO" id="GO:0005737">
    <property type="term" value="C:cytoplasm"/>
    <property type="evidence" value="ECO:0007669"/>
    <property type="project" value="InterPro"/>
</dbReference>
<dbReference type="RefSeq" id="WP_076815589.1">
    <property type="nucleotide sequence ID" value="NZ_MOMC01000016.1"/>
</dbReference>
<evidence type="ECO:0000256" key="8">
    <source>
        <dbReference type="SAM" id="MobiDB-lite"/>
    </source>
</evidence>
<accession>A0A1V2IEG6</accession>
<protein>
    <submittedName>
        <fullName evidence="9">Uncharacterized protein</fullName>
    </submittedName>
</protein>
<name>A0A1V2IEG6_9ACTN</name>
<dbReference type="UniPathway" id="UPA00094"/>
<comment type="similarity">
    <text evidence="2">Belongs to the thioester dehydratase family. FabA subfamily.</text>
</comment>
<dbReference type="InterPro" id="IPR010083">
    <property type="entry name" value="FabA"/>
</dbReference>
<evidence type="ECO:0000256" key="7">
    <source>
        <dbReference type="ARBA" id="ARBA00023239"/>
    </source>
</evidence>
<evidence type="ECO:0000256" key="3">
    <source>
        <dbReference type="ARBA" id="ARBA00022516"/>
    </source>
</evidence>
<gene>
    <name evidence="9" type="ORF">BL253_09590</name>
</gene>
<dbReference type="InterPro" id="IPR029069">
    <property type="entry name" value="HotDog_dom_sf"/>
</dbReference>
<keyword evidence="6" id="KW-0275">Fatty acid biosynthesis</keyword>
<evidence type="ECO:0000256" key="6">
    <source>
        <dbReference type="ARBA" id="ARBA00023160"/>
    </source>
</evidence>
<evidence type="ECO:0000313" key="9">
    <source>
        <dbReference type="EMBL" id="ONH31465.1"/>
    </source>
</evidence>
<dbReference type="SUPFAM" id="SSF54637">
    <property type="entry name" value="Thioesterase/thiol ester dehydrase-isomerase"/>
    <property type="match status" value="2"/>
</dbReference>
<dbReference type="EMBL" id="MOMC01000016">
    <property type="protein sequence ID" value="ONH31465.1"/>
    <property type="molecule type" value="Genomic_DNA"/>
</dbReference>
<keyword evidence="4" id="KW-0276">Fatty acid metabolism</keyword>
<dbReference type="GO" id="GO:0006633">
    <property type="term" value="P:fatty acid biosynthetic process"/>
    <property type="evidence" value="ECO:0007669"/>
    <property type="project" value="UniProtKB-UniPathway"/>
</dbReference>
<evidence type="ECO:0000256" key="2">
    <source>
        <dbReference type="ARBA" id="ARBA00006714"/>
    </source>
</evidence>
<reference evidence="10" key="1">
    <citation type="submission" date="2016-10" db="EMBL/GenBank/DDBJ databases">
        <title>Frankia sp. NRRL B-16386 Genome sequencing.</title>
        <authorList>
            <person name="Ghodhbane-Gtari F."/>
            <person name="Swanson E."/>
            <person name="Gueddou A."/>
            <person name="Hezbri K."/>
            <person name="Ktari K."/>
            <person name="Nouioui I."/>
            <person name="Morris K."/>
            <person name="Simpson S."/>
            <person name="Abebe-Akele F."/>
            <person name="Thomas K."/>
            <person name="Gtari M."/>
            <person name="Tisa L.S."/>
        </authorList>
    </citation>
    <scope>NUCLEOTIDE SEQUENCE [LARGE SCALE GENOMIC DNA]</scope>
    <source>
        <strain evidence="10">NRRL B-16386</strain>
    </source>
</reference>
<comment type="pathway">
    <text evidence="1">Lipid metabolism; fatty acid biosynthesis.</text>
</comment>
<dbReference type="CDD" id="cd01287">
    <property type="entry name" value="FabA"/>
    <property type="match status" value="1"/>
</dbReference>
<dbReference type="AlphaFoldDB" id="A0A1V2IEG6"/>
<keyword evidence="5" id="KW-0443">Lipid metabolism</keyword>
<comment type="caution">
    <text evidence="9">The sequence shown here is derived from an EMBL/GenBank/DDBJ whole genome shotgun (WGS) entry which is preliminary data.</text>
</comment>
<dbReference type="GO" id="GO:0019171">
    <property type="term" value="F:(3R)-hydroxyacyl-[acyl-carrier-protein] dehydratase activity"/>
    <property type="evidence" value="ECO:0007669"/>
    <property type="project" value="InterPro"/>
</dbReference>
<feature type="compositionally biased region" description="Low complexity" evidence="8">
    <location>
        <begin position="276"/>
        <end position="292"/>
    </location>
</feature>
<proteinExistence type="inferred from homology"/>
<evidence type="ECO:0000256" key="5">
    <source>
        <dbReference type="ARBA" id="ARBA00023098"/>
    </source>
</evidence>
<evidence type="ECO:0000256" key="4">
    <source>
        <dbReference type="ARBA" id="ARBA00022832"/>
    </source>
</evidence>
<organism evidence="9 10">
    <name type="scientific">Pseudofrankia asymbiotica</name>
    <dbReference type="NCBI Taxonomy" id="1834516"/>
    <lineage>
        <taxon>Bacteria</taxon>
        <taxon>Bacillati</taxon>
        <taxon>Actinomycetota</taxon>
        <taxon>Actinomycetes</taxon>
        <taxon>Frankiales</taxon>
        <taxon>Frankiaceae</taxon>
        <taxon>Pseudofrankia</taxon>
    </lineage>
</organism>
<keyword evidence="3" id="KW-0444">Lipid biosynthesis</keyword>
<dbReference type="Pfam" id="PF07977">
    <property type="entry name" value="FabA"/>
    <property type="match status" value="1"/>
</dbReference>
<dbReference type="Gene3D" id="3.10.129.10">
    <property type="entry name" value="Hotdog Thioesterase"/>
    <property type="match status" value="2"/>
</dbReference>
<dbReference type="Proteomes" id="UP000188929">
    <property type="component" value="Unassembled WGS sequence"/>
</dbReference>
<feature type="region of interest" description="Disordered" evidence="8">
    <location>
        <begin position="906"/>
        <end position="926"/>
    </location>
</feature>
<dbReference type="InterPro" id="IPR013114">
    <property type="entry name" value="FabA_FabZ"/>
</dbReference>
<feature type="region of interest" description="Disordered" evidence="8">
    <location>
        <begin position="39"/>
        <end position="78"/>
    </location>
</feature>